<evidence type="ECO:0000313" key="2">
    <source>
        <dbReference type="Proteomes" id="UP001163603"/>
    </source>
</evidence>
<proteinExistence type="predicted"/>
<dbReference type="Proteomes" id="UP001163603">
    <property type="component" value="Chromosome 8"/>
</dbReference>
<gene>
    <name evidence="1" type="ORF">Pint_14614</name>
</gene>
<comment type="caution">
    <text evidence="1">The sequence shown here is derived from an EMBL/GenBank/DDBJ whole genome shotgun (WGS) entry which is preliminary data.</text>
</comment>
<reference evidence="2" key="1">
    <citation type="journal article" date="2023" name="G3 (Bethesda)">
        <title>Genome assembly and association tests identify interacting loci associated with vigor, precocity, and sex in interspecific pistachio rootstocks.</title>
        <authorList>
            <person name="Palmer W."/>
            <person name="Jacygrad E."/>
            <person name="Sagayaradj S."/>
            <person name="Cavanaugh K."/>
            <person name="Han R."/>
            <person name="Bertier L."/>
            <person name="Beede B."/>
            <person name="Kafkas S."/>
            <person name="Golino D."/>
            <person name="Preece J."/>
            <person name="Michelmore R."/>
        </authorList>
    </citation>
    <scope>NUCLEOTIDE SEQUENCE [LARGE SCALE GENOMIC DNA]</scope>
</reference>
<protein>
    <submittedName>
        <fullName evidence="1">Uncharacterized protein</fullName>
    </submittedName>
</protein>
<dbReference type="EMBL" id="CM047743">
    <property type="protein sequence ID" value="KAJ0030352.1"/>
    <property type="molecule type" value="Genomic_DNA"/>
</dbReference>
<name>A0ACC0Y5T9_9ROSI</name>
<keyword evidence="2" id="KW-1185">Reference proteome</keyword>
<organism evidence="1 2">
    <name type="scientific">Pistacia integerrima</name>
    <dbReference type="NCBI Taxonomy" id="434235"/>
    <lineage>
        <taxon>Eukaryota</taxon>
        <taxon>Viridiplantae</taxon>
        <taxon>Streptophyta</taxon>
        <taxon>Embryophyta</taxon>
        <taxon>Tracheophyta</taxon>
        <taxon>Spermatophyta</taxon>
        <taxon>Magnoliopsida</taxon>
        <taxon>eudicotyledons</taxon>
        <taxon>Gunneridae</taxon>
        <taxon>Pentapetalae</taxon>
        <taxon>rosids</taxon>
        <taxon>malvids</taxon>
        <taxon>Sapindales</taxon>
        <taxon>Anacardiaceae</taxon>
        <taxon>Pistacia</taxon>
    </lineage>
</organism>
<evidence type="ECO:0000313" key="1">
    <source>
        <dbReference type="EMBL" id="KAJ0030352.1"/>
    </source>
</evidence>
<accession>A0ACC0Y5T9</accession>
<sequence length="265" mass="29639">MLSKIFIIFIQVLLALDPGYAEAQTWIRAGYYIDGVGDFPISGVNSSLFTHLFCGFADINFTSYQLSFSLSEEKQFSSFTEVVKQKNPSVVTLLSIWGTSANYSTFSLMVSDSSYRNSFIDLSIKIARLYGFQGLDLFWLSPTTSSDMLNAGVLFREWRVATELEARNSSHSQLILTARLPWTNSAGNPVGSIQQYLNWVHVPAVGYWIPEETNFTSPHAALYDPKSVNTDELIKAWIVNGLSANKLVLCLPYFGFACVEITKNE</sequence>